<feature type="region of interest" description="Disordered" evidence="1">
    <location>
        <begin position="151"/>
        <end position="266"/>
    </location>
</feature>
<sequence>MNRTAPLVVIALVTAVLLVPTGAVPFGTDAVNEDLVMAPAEGPNGEYAILNEDEEIELLLTGANPSVDGDGLDANAITPLSRVFTITYTGDGAAEVWLTDDSEDVRFYRGDDTDDSLEGEDNSVTLEPSESLAVGLLVDTRGDHDVESADTFTVHAEESGTGDDDDDDTDDAGDNDDGDDDDDASADADSDTDDAGDGEDDTRIETPTPDPSTETDEEASPSVGQGEADRTPAPTETVEPGGGAPPDSGGGPPPDDSDGPSDLGGIGLGALLTITAIMIALPSSLAVYRWYS</sequence>
<organism evidence="3 4">
    <name type="scientific">Haloarcula quadrata</name>
    <dbReference type="NCBI Taxonomy" id="182779"/>
    <lineage>
        <taxon>Archaea</taxon>
        <taxon>Methanobacteriati</taxon>
        <taxon>Methanobacteriota</taxon>
        <taxon>Stenosarchaea group</taxon>
        <taxon>Halobacteria</taxon>
        <taxon>Halobacteriales</taxon>
        <taxon>Haloarculaceae</taxon>
        <taxon>Haloarcula</taxon>
    </lineage>
</organism>
<evidence type="ECO:0000313" key="4">
    <source>
        <dbReference type="Proteomes" id="UP000268233"/>
    </source>
</evidence>
<name>A0A495R5Z5_9EURY</name>
<dbReference type="RefSeq" id="WP_148709133.1">
    <property type="nucleotide sequence ID" value="NZ_RBWW01000001.1"/>
</dbReference>
<dbReference type="AlphaFoldDB" id="A0A495R5Z5"/>
<feature type="transmembrane region" description="Helical" evidence="2">
    <location>
        <begin position="263"/>
        <end position="288"/>
    </location>
</feature>
<protein>
    <recommendedName>
        <fullName evidence="5">DUF1102 domain-containing protein</fullName>
    </recommendedName>
</protein>
<keyword evidence="4" id="KW-1185">Reference proteome</keyword>
<dbReference type="EMBL" id="RBWW01000001">
    <property type="protein sequence ID" value="RKS82745.1"/>
    <property type="molecule type" value="Genomic_DNA"/>
</dbReference>
<feature type="compositionally biased region" description="Acidic residues" evidence="1">
    <location>
        <begin position="160"/>
        <end position="202"/>
    </location>
</feature>
<dbReference type="Proteomes" id="UP000268233">
    <property type="component" value="Unassembled WGS sequence"/>
</dbReference>
<evidence type="ECO:0000256" key="2">
    <source>
        <dbReference type="SAM" id="Phobius"/>
    </source>
</evidence>
<evidence type="ECO:0000256" key="1">
    <source>
        <dbReference type="SAM" id="MobiDB-lite"/>
    </source>
</evidence>
<keyword evidence="2" id="KW-0472">Membrane</keyword>
<comment type="caution">
    <text evidence="3">The sequence shown here is derived from an EMBL/GenBank/DDBJ whole genome shotgun (WGS) entry which is preliminary data.</text>
</comment>
<keyword evidence="2" id="KW-1133">Transmembrane helix</keyword>
<feature type="compositionally biased region" description="Gly residues" evidence="1">
    <location>
        <begin position="240"/>
        <end position="250"/>
    </location>
</feature>
<proteinExistence type="predicted"/>
<reference evidence="3 4" key="1">
    <citation type="submission" date="2018-10" db="EMBL/GenBank/DDBJ databases">
        <title>Genomic Encyclopedia of Archaeal and Bacterial Type Strains, Phase II (KMG-II): from individual species to whole genera.</title>
        <authorList>
            <person name="Goeker M."/>
        </authorList>
    </citation>
    <scope>NUCLEOTIDE SEQUENCE [LARGE SCALE GENOMIC DNA]</scope>
    <source>
        <strain evidence="3 4">DSM 11927</strain>
    </source>
</reference>
<evidence type="ECO:0008006" key="5">
    <source>
        <dbReference type="Google" id="ProtNLM"/>
    </source>
</evidence>
<gene>
    <name evidence="3" type="ORF">BDK61_2060</name>
</gene>
<evidence type="ECO:0000313" key="3">
    <source>
        <dbReference type="EMBL" id="RKS82745.1"/>
    </source>
</evidence>
<keyword evidence="2" id="KW-0812">Transmembrane</keyword>
<accession>A0A495R5Z5</accession>